<evidence type="ECO:0000313" key="3">
    <source>
        <dbReference type="Proteomes" id="UP000198362"/>
    </source>
</evidence>
<feature type="transmembrane region" description="Helical" evidence="1">
    <location>
        <begin position="263"/>
        <end position="287"/>
    </location>
</feature>
<feature type="transmembrane region" description="Helical" evidence="1">
    <location>
        <begin position="73"/>
        <end position="90"/>
    </location>
</feature>
<feature type="transmembrane region" description="Helical" evidence="1">
    <location>
        <begin position="151"/>
        <end position="172"/>
    </location>
</feature>
<keyword evidence="1" id="KW-1133">Transmembrane helix</keyword>
<keyword evidence="3" id="KW-1185">Reference proteome</keyword>
<organism evidence="2 3">
    <name type="scientific">Asanoa hainanensis</name>
    <dbReference type="NCBI Taxonomy" id="560556"/>
    <lineage>
        <taxon>Bacteria</taxon>
        <taxon>Bacillati</taxon>
        <taxon>Actinomycetota</taxon>
        <taxon>Actinomycetes</taxon>
        <taxon>Micromonosporales</taxon>
        <taxon>Micromonosporaceae</taxon>
        <taxon>Asanoa</taxon>
    </lineage>
</organism>
<protein>
    <submittedName>
        <fullName evidence="2">Uncharacterized protein</fullName>
    </submittedName>
</protein>
<feature type="transmembrane region" description="Helical" evidence="1">
    <location>
        <begin position="233"/>
        <end position="256"/>
    </location>
</feature>
<accession>A0A239NLM9</accession>
<sequence length="340" mass="36826">MSLERRYRRLLVWYPWSHRRVYEEEMLAVLLAGARPGQRRPTLGDTANIVVSGLRYRAGAATTALATPAWQDAAAVFGLLAALVLLSQRVARLLDPFGVDNAHLWIRAGGWAAVVLAILAGRRLPAAVLAWATVGYEAVLVASTYDTDPVGAVNLFWPVALGAVAAAALTLPAPRRHALTVLRLPRLAAFAGALTVVQGIQVYNHWQQKKTWDNVESVQVYVAWGMEHSSDEVLTTLLIVMALSILTAGLAALTLPATVRWRLVVLAAPVVTLVATVKLTLSGWAYSNSWIGHPIYLVPIQWTLLVVVPLATLALGIALAQWRDQSVRLIALGRAADREG</sequence>
<feature type="transmembrane region" description="Helical" evidence="1">
    <location>
        <begin position="184"/>
        <end position="203"/>
    </location>
</feature>
<dbReference type="EMBL" id="FZPH01000009">
    <property type="protein sequence ID" value="SNT55775.1"/>
    <property type="molecule type" value="Genomic_DNA"/>
</dbReference>
<evidence type="ECO:0000256" key="1">
    <source>
        <dbReference type="SAM" id="Phobius"/>
    </source>
</evidence>
<feature type="transmembrane region" description="Helical" evidence="1">
    <location>
        <begin position="299"/>
        <end position="320"/>
    </location>
</feature>
<name>A0A239NLM9_9ACTN</name>
<feature type="transmembrane region" description="Helical" evidence="1">
    <location>
        <begin position="127"/>
        <end position="145"/>
    </location>
</feature>
<dbReference type="AlphaFoldDB" id="A0A239NLM9"/>
<keyword evidence="1" id="KW-0812">Transmembrane</keyword>
<keyword evidence="1" id="KW-0472">Membrane</keyword>
<evidence type="ECO:0000313" key="2">
    <source>
        <dbReference type="EMBL" id="SNT55775.1"/>
    </source>
</evidence>
<dbReference type="RefSeq" id="WP_089252153.1">
    <property type="nucleotide sequence ID" value="NZ_FZPH01000009.1"/>
</dbReference>
<gene>
    <name evidence="2" type="ORF">SAMN05421812_109271</name>
</gene>
<reference evidence="2 3" key="1">
    <citation type="submission" date="2017-06" db="EMBL/GenBank/DDBJ databases">
        <authorList>
            <person name="Kim H.J."/>
            <person name="Triplett B.A."/>
        </authorList>
    </citation>
    <scope>NUCLEOTIDE SEQUENCE [LARGE SCALE GENOMIC DNA]</scope>
    <source>
        <strain evidence="2 3">CGMCC 4.5593</strain>
    </source>
</reference>
<proteinExistence type="predicted"/>
<dbReference type="OrthoDB" id="5150238at2"/>
<feature type="transmembrane region" description="Helical" evidence="1">
    <location>
        <begin position="102"/>
        <end position="120"/>
    </location>
</feature>
<dbReference type="Proteomes" id="UP000198362">
    <property type="component" value="Unassembled WGS sequence"/>
</dbReference>